<protein>
    <submittedName>
        <fullName evidence="2">Uncharacterized protein</fullName>
    </submittedName>
</protein>
<proteinExistence type="predicted"/>
<dbReference type="Proteomes" id="UP000540556">
    <property type="component" value="Unassembled WGS sequence"/>
</dbReference>
<accession>A0A7W4KFK8</accession>
<sequence>MGKAADRPVRQERGAEERYPAPGVSSPPEARPDPDAQTPPAPEPVPQDLPEPLTLPEQGEGAGKDGG</sequence>
<evidence type="ECO:0000256" key="1">
    <source>
        <dbReference type="SAM" id="MobiDB-lite"/>
    </source>
</evidence>
<evidence type="ECO:0000313" key="3">
    <source>
        <dbReference type="Proteomes" id="UP000540556"/>
    </source>
</evidence>
<dbReference type="EMBL" id="JABEQK010000011">
    <property type="protein sequence ID" value="MBB2206027.1"/>
    <property type="molecule type" value="Genomic_DNA"/>
</dbReference>
<dbReference type="AlphaFoldDB" id="A0A7W4KFK8"/>
<feature type="region of interest" description="Disordered" evidence="1">
    <location>
        <begin position="1"/>
        <end position="67"/>
    </location>
</feature>
<reference evidence="2 3" key="1">
    <citation type="submission" date="2020-04" db="EMBL/GenBank/DDBJ databases">
        <title>Description of novel Gluconacetobacter.</title>
        <authorList>
            <person name="Sombolestani A."/>
        </authorList>
    </citation>
    <scope>NUCLEOTIDE SEQUENCE [LARGE SCALE GENOMIC DNA]</scope>
    <source>
        <strain evidence="2 3">LMG 27800</strain>
    </source>
</reference>
<evidence type="ECO:0000313" key="2">
    <source>
        <dbReference type="EMBL" id="MBB2206027.1"/>
    </source>
</evidence>
<feature type="compositionally biased region" description="Pro residues" evidence="1">
    <location>
        <begin position="37"/>
        <end position="49"/>
    </location>
</feature>
<gene>
    <name evidence="2" type="ORF">HLH27_13520</name>
</gene>
<name>A0A7W4KFK8_9PROT</name>
<keyword evidence="3" id="KW-1185">Reference proteome</keyword>
<dbReference type="RefSeq" id="WP_182950570.1">
    <property type="nucleotide sequence ID" value="NZ_JABEQK010000011.1"/>
</dbReference>
<organism evidence="2 3">
    <name type="scientific">Gluconacetobacter takamatsuzukensis</name>
    <dbReference type="NCBI Taxonomy" id="1286190"/>
    <lineage>
        <taxon>Bacteria</taxon>
        <taxon>Pseudomonadati</taxon>
        <taxon>Pseudomonadota</taxon>
        <taxon>Alphaproteobacteria</taxon>
        <taxon>Acetobacterales</taxon>
        <taxon>Acetobacteraceae</taxon>
        <taxon>Gluconacetobacter</taxon>
    </lineage>
</organism>
<feature type="compositionally biased region" description="Basic and acidic residues" evidence="1">
    <location>
        <begin position="1"/>
        <end position="19"/>
    </location>
</feature>
<comment type="caution">
    <text evidence="2">The sequence shown here is derived from an EMBL/GenBank/DDBJ whole genome shotgun (WGS) entry which is preliminary data.</text>
</comment>